<keyword evidence="2" id="KW-1185">Reference proteome</keyword>
<sequence length="93" mass="10142">MGKFSQSHGILSLMGDGMDLLPMAITDSVATLDLRLCESRVLACWVALVDQFKVVVKVCSMVLGDFDFKVAGKVMLCYWYDNDGSGILVCRGS</sequence>
<accession>A0ABR2EA48</accession>
<reference evidence="1 2" key="1">
    <citation type="journal article" date="2024" name="G3 (Bethesda)">
        <title>Genome assembly of Hibiscus sabdariffa L. provides insights into metabolisms of medicinal natural products.</title>
        <authorList>
            <person name="Kim T."/>
        </authorList>
    </citation>
    <scope>NUCLEOTIDE SEQUENCE [LARGE SCALE GENOMIC DNA]</scope>
    <source>
        <strain evidence="1">TK-2024</strain>
        <tissue evidence="1">Old leaves</tissue>
    </source>
</reference>
<name>A0ABR2EA48_9ROSI</name>
<proteinExistence type="predicted"/>
<dbReference type="EMBL" id="JBBPBM010000017">
    <property type="protein sequence ID" value="KAK8556427.1"/>
    <property type="molecule type" value="Genomic_DNA"/>
</dbReference>
<evidence type="ECO:0000313" key="2">
    <source>
        <dbReference type="Proteomes" id="UP001472677"/>
    </source>
</evidence>
<dbReference type="Proteomes" id="UP001472677">
    <property type="component" value="Unassembled WGS sequence"/>
</dbReference>
<comment type="caution">
    <text evidence="1">The sequence shown here is derived from an EMBL/GenBank/DDBJ whole genome shotgun (WGS) entry which is preliminary data.</text>
</comment>
<gene>
    <name evidence="1" type="ORF">V6N12_002829</name>
</gene>
<organism evidence="1 2">
    <name type="scientific">Hibiscus sabdariffa</name>
    <name type="common">roselle</name>
    <dbReference type="NCBI Taxonomy" id="183260"/>
    <lineage>
        <taxon>Eukaryota</taxon>
        <taxon>Viridiplantae</taxon>
        <taxon>Streptophyta</taxon>
        <taxon>Embryophyta</taxon>
        <taxon>Tracheophyta</taxon>
        <taxon>Spermatophyta</taxon>
        <taxon>Magnoliopsida</taxon>
        <taxon>eudicotyledons</taxon>
        <taxon>Gunneridae</taxon>
        <taxon>Pentapetalae</taxon>
        <taxon>rosids</taxon>
        <taxon>malvids</taxon>
        <taxon>Malvales</taxon>
        <taxon>Malvaceae</taxon>
        <taxon>Malvoideae</taxon>
        <taxon>Hibiscus</taxon>
    </lineage>
</organism>
<evidence type="ECO:0000313" key="1">
    <source>
        <dbReference type="EMBL" id="KAK8556427.1"/>
    </source>
</evidence>
<protein>
    <submittedName>
        <fullName evidence="1">Uncharacterized protein</fullName>
    </submittedName>
</protein>